<evidence type="ECO:0000259" key="5">
    <source>
        <dbReference type="Pfam" id="PF00117"/>
    </source>
</evidence>
<dbReference type="GO" id="GO:0002047">
    <property type="term" value="P:phenazine biosynthetic process"/>
    <property type="evidence" value="ECO:0007669"/>
    <property type="project" value="TreeGrafter"/>
</dbReference>
<protein>
    <recommendedName>
        <fullName evidence="1">anthranilate synthase</fullName>
        <ecNumber evidence="1">4.1.3.27</ecNumber>
    </recommendedName>
</protein>
<sequence>MAKILLIDNIDSFTYNFVDQLRILNHDVFVYRNNVSVDLLIDFINYMKNVVIVLSAGPGSPKDAGCMLKLIERLCGYKPIIGICLGHQAIIEFYGGKICQSREILHGKISLIHHDGEAMFKNLKNPMTVARYHSLIGDNIPVCLTVNARYKDMVMAVRHDKDLVCGFQFHPESILTTQGAQLIEQTVNWVIKK</sequence>
<evidence type="ECO:0000256" key="3">
    <source>
        <dbReference type="ARBA" id="ARBA00023239"/>
    </source>
</evidence>
<name>A0A2P5T2M1_9GAMM</name>
<accession>A0A2P5T2M1</accession>
<dbReference type="CDD" id="cd01743">
    <property type="entry name" value="GATase1_Anthranilate_Synthase"/>
    <property type="match status" value="1"/>
</dbReference>
<dbReference type="PROSITE" id="PS51273">
    <property type="entry name" value="GATASE_TYPE_1"/>
    <property type="match status" value="1"/>
</dbReference>
<dbReference type="EMBL" id="PDKR01000001">
    <property type="protein sequence ID" value="PPI88829.1"/>
    <property type="molecule type" value="Genomic_DNA"/>
</dbReference>
<dbReference type="NCBIfam" id="TIGR00566">
    <property type="entry name" value="trpG_papA"/>
    <property type="match status" value="1"/>
</dbReference>
<dbReference type="PANTHER" id="PTHR43418">
    <property type="entry name" value="MULTIFUNCTIONAL TRYPTOPHAN BIOSYNTHESIS PROTEIN-RELATED"/>
    <property type="match status" value="1"/>
</dbReference>
<dbReference type="EC" id="4.1.3.27" evidence="1"/>
<gene>
    <name evidence="6" type="ORF">CRV09_00770</name>
</gene>
<proteinExistence type="predicted"/>
<dbReference type="Pfam" id="PF00117">
    <property type="entry name" value="GATase"/>
    <property type="match status" value="1"/>
</dbReference>
<dbReference type="Proteomes" id="UP000295937">
    <property type="component" value="Unassembled WGS sequence"/>
</dbReference>
<dbReference type="PRINTS" id="PR00097">
    <property type="entry name" value="ANTSNTHASEII"/>
</dbReference>
<reference evidence="6 7" key="1">
    <citation type="journal article" date="2018" name="Genome Biol. Evol.">
        <title>Cladogenesis and Genomic Streamlining in Extracellular Endosymbionts of Tropical Stink Bugs.</title>
        <authorList>
            <person name="Otero-Bravo A."/>
            <person name="Goffredi S."/>
            <person name="Sabree Z.L."/>
        </authorList>
    </citation>
    <scope>NUCLEOTIDE SEQUENCE [LARGE SCALE GENOMIC DNA]</scope>
    <source>
        <strain evidence="6 7">SoEO</strain>
    </source>
</reference>
<evidence type="ECO:0000256" key="2">
    <source>
        <dbReference type="ARBA" id="ARBA00022962"/>
    </source>
</evidence>
<comment type="caution">
    <text evidence="6">The sequence shown here is derived from an EMBL/GenBank/DDBJ whole genome shotgun (WGS) entry which is preliminary data.</text>
</comment>
<dbReference type="InterPro" id="IPR029062">
    <property type="entry name" value="Class_I_gatase-like"/>
</dbReference>
<organism evidence="6 7">
    <name type="scientific">Candidatus Pantoea edessiphila</name>
    <dbReference type="NCBI Taxonomy" id="2044610"/>
    <lineage>
        <taxon>Bacteria</taxon>
        <taxon>Pseudomonadati</taxon>
        <taxon>Pseudomonadota</taxon>
        <taxon>Gammaproteobacteria</taxon>
        <taxon>Enterobacterales</taxon>
        <taxon>Erwiniaceae</taxon>
        <taxon>Pantoea</taxon>
    </lineage>
</organism>
<comment type="catalytic activity">
    <reaction evidence="4">
        <text>chorismate + L-glutamine = anthranilate + pyruvate + L-glutamate + H(+)</text>
        <dbReference type="Rhea" id="RHEA:21732"/>
        <dbReference type="ChEBI" id="CHEBI:15361"/>
        <dbReference type="ChEBI" id="CHEBI:15378"/>
        <dbReference type="ChEBI" id="CHEBI:16567"/>
        <dbReference type="ChEBI" id="CHEBI:29748"/>
        <dbReference type="ChEBI" id="CHEBI:29985"/>
        <dbReference type="ChEBI" id="CHEBI:58359"/>
        <dbReference type="EC" id="4.1.3.27"/>
    </reaction>
</comment>
<evidence type="ECO:0000313" key="6">
    <source>
        <dbReference type="EMBL" id="PPI88829.1"/>
    </source>
</evidence>
<dbReference type="Gene3D" id="3.40.50.880">
    <property type="match status" value="1"/>
</dbReference>
<dbReference type="OrthoDB" id="9806430at2"/>
<evidence type="ECO:0000256" key="1">
    <source>
        <dbReference type="ARBA" id="ARBA00012266"/>
    </source>
</evidence>
<dbReference type="PANTHER" id="PTHR43418:SF2">
    <property type="entry name" value="BIFUNCTIONAL PROTEIN TRPGD"/>
    <property type="match status" value="1"/>
</dbReference>
<dbReference type="AlphaFoldDB" id="A0A2P5T2M1"/>
<dbReference type="PRINTS" id="PR00096">
    <property type="entry name" value="GATASE"/>
</dbReference>
<dbReference type="GO" id="GO:0005829">
    <property type="term" value="C:cytosol"/>
    <property type="evidence" value="ECO:0007669"/>
    <property type="project" value="TreeGrafter"/>
</dbReference>
<evidence type="ECO:0000256" key="4">
    <source>
        <dbReference type="ARBA" id="ARBA00047683"/>
    </source>
</evidence>
<keyword evidence="2" id="KW-0315">Glutamine amidotransferase</keyword>
<dbReference type="InterPro" id="IPR017926">
    <property type="entry name" value="GATASE"/>
</dbReference>
<evidence type="ECO:0000313" key="7">
    <source>
        <dbReference type="Proteomes" id="UP000295937"/>
    </source>
</evidence>
<dbReference type="GO" id="GO:0004048">
    <property type="term" value="F:anthranilate phosphoribosyltransferase activity"/>
    <property type="evidence" value="ECO:0007669"/>
    <property type="project" value="TreeGrafter"/>
</dbReference>
<dbReference type="SUPFAM" id="SSF52317">
    <property type="entry name" value="Class I glutamine amidotransferase-like"/>
    <property type="match status" value="1"/>
</dbReference>
<dbReference type="InterPro" id="IPR050472">
    <property type="entry name" value="Anth_synth/Amidotransfase"/>
</dbReference>
<feature type="domain" description="Glutamine amidotransferase" evidence="5">
    <location>
        <begin position="5"/>
        <end position="186"/>
    </location>
</feature>
<keyword evidence="3" id="KW-0456">Lyase</keyword>
<dbReference type="InterPro" id="IPR006221">
    <property type="entry name" value="TrpG/PapA_dom"/>
</dbReference>
<dbReference type="RefSeq" id="WP_136132256.1">
    <property type="nucleotide sequence ID" value="NZ_PDKR01000001.1"/>
</dbReference>
<dbReference type="GO" id="GO:0000162">
    <property type="term" value="P:L-tryptophan biosynthetic process"/>
    <property type="evidence" value="ECO:0007669"/>
    <property type="project" value="TreeGrafter"/>
</dbReference>
<dbReference type="GO" id="GO:0004049">
    <property type="term" value="F:anthranilate synthase activity"/>
    <property type="evidence" value="ECO:0007669"/>
    <property type="project" value="UniProtKB-EC"/>
</dbReference>
<dbReference type="FunFam" id="3.40.50.880:FF:000003">
    <property type="entry name" value="Anthranilate synthase component II"/>
    <property type="match status" value="1"/>
</dbReference>